<proteinExistence type="inferred from homology"/>
<dbReference type="EMBL" id="PDCK01000039">
    <property type="protein sequence ID" value="PRQ59187.1"/>
    <property type="molecule type" value="Genomic_DNA"/>
</dbReference>
<evidence type="ECO:0000256" key="5">
    <source>
        <dbReference type="ARBA" id="ARBA00022840"/>
    </source>
</evidence>
<gene>
    <name evidence="10" type="ORF">RchiOBHm_Chr1g0367411</name>
</gene>
<evidence type="ECO:0000256" key="7">
    <source>
        <dbReference type="RuleBase" id="RU000304"/>
    </source>
</evidence>
<dbReference type="Gene3D" id="1.10.510.10">
    <property type="entry name" value="Transferase(Phosphotransferase) domain 1"/>
    <property type="match status" value="1"/>
</dbReference>
<dbReference type="Gene3D" id="3.30.200.20">
    <property type="entry name" value="Phosphorylase Kinase, domain 1"/>
    <property type="match status" value="1"/>
</dbReference>
<dbReference type="InterPro" id="IPR017441">
    <property type="entry name" value="Protein_kinase_ATP_BS"/>
</dbReference>
<dbReference type="PROSITE" id="PS00107">
    <property type="entry name" value="PROTEIN_KINASE_ATP"/>
    <property type="match status" value="1"/>
</dbReference>
<dbReference type="InterPro" id="IPR011009">
    <property type="entry name" value="Kinase-like_dom_sf"/>
</dbReference>
<name>A0A2P6SKH6_ROSCH</name>
<dbReference type="Pfam" id="PF00069">
    <property type="entry name" value="Pkinase"/>
    <property type="match status" value="1"/>
</dbReference>
<dbReference type="CDD" id="cd14066">
    <property type="entry name" value="STKc_IRAK"/>
    <property type="match status" value="1"/>
</dbReference>
<feature type="domain" description="Protein kinase" evidence="9">
    <location>
        <begin position="169"/>
        <end position="470"/>
    </location>
</feature>
<dbReference type="AlphaFoldDB" id="A0A2P6SKH6"/>
<keyword evidence="3 6" id="KW-0547">Nucleotide-binding</keyword>
<feature type="binding site" evidence="6">
    <location>
        <position position="207"/>
    </location>
    <ligand>
        <name>ATP</name>
        <dbReference type="ChEBI" id="CHEBI:30616"/>
    </ligand>
</feature>
<dbReference type="InterPro" id="IPR008271">
    <property type="entry name" value="Ser/Thr_kinase_AS"/>
</dbReference>
<dbReference type="FunFam" id="3.30.200.20:FF:000228">
    <property type="entry name" value="Serine/threonine-protein kinase BIK1"/>
    <property type="match status" value="1"/>
</dbReference>
<dbReference type="InterPro" id="IPR000719">
    <property type="entry name" value="Prot_kinase_dom"/>
</dbReference>
<keyword evidence="11" id="KW-1185">Reference proteome</keyword>
<evidence type="ECO:0000313" key="11">
    <source>
        <dbReference type="Proteomes" id="UP000238479"/>
    </source>
</evidence>
<keyword evidence="2 10" id="KW-0808">Transferase</keyword>
<comment type="caution">
    <text evidence="10">The sequence shown here is derived from an EMBL/GenBank/DDBJ whole genome shotgun (WGS) entry which is preliminary data.</text>
</comment>
<dbReference type="SUPFAM" id="SSF56112">
    <property type="entry name" value="Protein kinase-like (PK-like)"/>
    <property type="match status" value="1"/>
</dbReference>
<sequence>MIRLKVLRNYRPGSISQHQTKGSALLLYKASLAVQVLQFQVIWLFPDMGGGIRTSVKGYLLSQRITTASDTVHANESTNRNFTAPQAADSEQETSTDLDSSNSYWLSRFSGSIPCLPILGSASKSKVSNGTRIRAESLRHRVPSTPRTEVEILLKSFFFNELKTATRNFRPDNVVGEGGFGTVFKGWIDQNSFAAAKPGKGMAVAIKRLNQESYQGREEWFREIYYLGQLRHPNLVKLIGYCSEDNELLLVYEFVPHGSLENHIFRRSSHFQPLSWTFRMKIALGAAKALAFLHNEAKVIYRDFKAANILLDSTYNVKLSDFGLAMDGRLIDRHPGAKTRVIGTYGCAAPKYIETRVMGTYGYAAPEYIATGRLNTKCDVYGFGAVMLELLSGRRVFDRSRLPGEQKLVKWAKPYLVSKQRVLQIFDSHIKGQFSVARALKAVDLAFLCLSRDPKLRPNMNNVVKTLEKLQESSDMDGLGISQNKRRQNPHVSLIIGPK</sequence>
<dbReference type="PROSITE" id="PS50011">
    <property type="entry name" value="PROTEIN_KINASE_DOM"/>
    <property type="match status" value="1"/>
</dbReference>
<protein>
    <recommendedName>
        <fullName evidence="1">non-specific serine/threonine protein kinase</fullName>
        <ecNumber evidence="1">2.7.11.1</ecNumber>
    </recommendedName>
</protein>
<dbReference type="PROSITE" id="PS00108">
    <property type="entry name" value="PROTEIN_KINASE_ST"/>
    <property type="match status" value="1"/>
</dbReference>
<keyword evidence="7" id="KW-0723">Serine/threonine-protein kinase</keyword>
<keyword evidence="5 6" id="KW-0067">ATP-binding</keyword>
<dbReference type="Proteomes" id="UP000238479">
    <property type="component" value="Chromosome 1"/>
</dbReference>
<evidence type="ECO:0000256" key="6">
    <source>
        <dbReference type="PROSITE-ProRule" id="PRU10141"/>
    </source>
</evidence>
<reference evidence="10 11" key="1">
    <citation type="journal article" date="2018" name="Nat. Genet.">
        <title>The Rosa genome provides new insights in the design of modern roses.</title>
        <authorList>
            <person name="Bendahmane M."/>
        </authorList>
    </citation>
    <scope>NUCLEOTIDE SEQUENCE [LARGE SCALE GENOMIC DNA]</scope>
    <source>
        <strain evidence="11">cv. Old Blush</strain>
    </source>
</reference>
<feature type="region of interest" description="Disordered" evidence="8">
    <location>
        <begin position="72"/>
        <end position="99"/>
    </location>
</feature>
<evidence type="ECO:0000256" key="3">
    <source>
        <dbReference type="ARBA" id="ARBA00022741"/>
    </source>
</evidence>
<dbReference type="Gramene" id="PRQ59187">
    <property type="protein sequence ID" value="PRQ59187"/>
    <property type="gene ID" value="RchiOBHm_Chr1g0367411"/>
</dbReference>
<dbReference type="EC" id="2.7.11.1" evidence="1"/>
<dbReference type="GO" id="GO:0004674">
    <property type="term" value="F:protein serine/threonine kinase activity"/>
    <property type="evidence" value="ECO:0007669"/>
    <property type="project" value="UniProtKB-KW"/>
</dbReference>
<evidence type="ECO:0000256" key="1">
    <source>
        <dbReference type="ARBA" id="ARBA00012513"/>
    </source>
</evidence>
<dbReference type="GO" id="GO:0005524">
    <property type="term" value="F:ATP binding"/>
    <property type="evidence" value="ECO:0007669"/>
    <property type="project" value="UniProtKB-UniRule"/>
</dbReference>
<evidence type="ECO:0000313" key="10">
    <source>
        <dbReference type="EMBL" id="PRQ59187.1"/>
    </source>
</evidence>
<keyword evidence="4 10" id="KW-0418">Kinase</keyword>
<dbReference type="InterPro" id="IPR050823">
    <property type="entry name" value="Plant_Ser_Thr_Prot_Kinase"/>
</dbReference>
<dbReference type="PANTHER" id="PTHR45621">
    <property type="entry name" value="OS01G0588500 PROTEIN-RELATED"/>
    <property type="match status" value="1"/>
</dbReference>
<evidence type="ECO:0000256" key="8">
    <source>
        <dbReference type="SAM" id="MobiDB-lite"/>
    </source>
</evidence>
<accession>A0A2P6SKH6</accession>
<evidence type="ECO:0000256" key="4">
    <source>
        <dbReference type="ARBA" id="ARBA00022777"/>
    </source>
</evidence>
<evidence type="ECO:0000259" key="9">
    <source>
        <dbReference type="PROSITE" id="PS50011"/>
    </source>
</evidence>
<comment type="similarity">
    <text evidence="7">Belongs to the protein kinase superfamily.</text>
</comment>
<organism evidence="10 11">
    <name type="scientific">Rosa chinensis</name>
    <name type="common">China rose</name>
    <dbReference type="NCBI Taxonomy" id="74649"/>
    <lineage>
        <taxon>Eukaryota</taxon>
        <taxon>Viridiplantae</taxon>
        <taxon>Streptophyta</taxon>
        <taxon>Embryophyta</taxon>
        <taxon>Tracheophyta</taxon>
        <taxon>Spermatophyta</taxon>
        <taxon>Magnoliopsida</taxon>
        <taxon>eudicotyledons</taxon>
        <taxon>Gunneridae</taxon>
        <taxon>Pentapetalae</taxon>
        <taxon>rosids</taxon>
        <taxon>fabids</taxon>
        <taxon>Rosales</taxon>
        <taxon>Rosaceae</taxon>
        <taxon>Rosoideae</taxon>
        <taxon>Rosoideae incertae sedis</taxon>
        <taxon>Rosa</taxon>
    </lineage>
</organism>
<feature type="compositionally biased region" description="Polar residues" evidence="8">
    <location>
        <begin position="72"/>
        <end position="84"/>
    </location>
</feature>
<evidence type="ECO:0000256" key="2">
    <source>
        <dbReference type="ARBA" id="ARBA00022679"/>
    </source>
</evidence>